<reference evidence="4" key="1">
    <citation type="submission" date="2020-03" db="EMBL/GenBank/DDBJ databases">
        <title>Draft sequencing of Calidifontibacter sp. DB0510.</title>
        <authorList>
            <person name="Kim D.-U."/>
        </authorList>
    </citation>
    <scope>NUCLEOTIDE SEQUENCE</scope>
    <source>
        <strain evidence="4">DB0510</strain>
    </source>
</reference>
<dbReference type="GO" id="GO:0009898">
    <property type="term" value="C:cytoplasmic side of plasma membrane"/>
    <property type="evidence" value="ECO:0007669"/>
    <property type="project" value="TreeGrafter"/>
</dbReference>
<accession>A0A967EDA9</accession>
<dbReference type="GO" id="GO:0016887">
    <property type="term" value="F:ATP hydrolysis activity"/>
    <property type="evidence" value="ECO:0007669"/>
    <property type="project" value="TreeGrafter"/>
</dbReference>
<dbReference type="InterPro" id="IPR027417">
    <property type="entry name" value="P-loop_NTPase"/>
</dbReference>
<dbReference type="AlphaFoldDB" id="A0A967EDA9"/>
<keyword evidence="1" id="KW-0547">Nucleotide-binding</keyword>
<evidence type="ECO:0000313" key="5">
    <source>
        <dbReference type="Proteomes" id="UP000744769"/>
    </source>
</evidence>
<organism evidence="4 5">
    <name type="scientific">Metallococcus carri</name>
    <dbReference type="NCBI Taxonomy" id="1656884"/>
    <lineage>
        <taxon>Bacteria</taxon>
        <taxon>Bacillati</taxon>
        <taxon>Actinomycetota</taxon>
        <taxon>Actinomycetes</taxon>
        <taxon>Micrococcales</taxon>
        <taxon>Dermacoccaceae</taxon>
        <taxon>Metallococcus</taxon>
    </lineage>
</organism>
<dbReference type="Proteomes" id="UP000744769">
    <property type="component" value="Unassembled WGS sequence"/>
</dbReference>
<name>A0A967EDA9_9MICO</name>
<dbReference type="PANTHER" id="PTHR43384">
    <property type="entry name" value="SEPTUM SITE-DETERMINING PROTEIN MIND HOMOLOG, CHLOROPLASTIC-RELATED"/>
    <property type="match status" value="1"/>
</dbReference>
<keyword evidence="2" id="KW-0067">ATP-binding</keyword>
<evidence type="ECO:0000256" key="2">
    <source>
        <dbReference type="ARBA" id="ARBA00022840"/>
    </source>
</evidence>
<evidence type="ECO:0008006" key="6">
    <source>
        <dbReference type="Google" id="ProtNLM"/>
    </source>
</evidence>
<dbReference type="InterPro" id="IPR050625">
    <property type="entry name" value="ParA/MinD_ATPase"/>
</dbReference>
<dbReference type="GO" id="GO:0005524">
    <property type="term" value="F:ATP binding"/>
    <property type="evidence" value="ECO:0007669"/>
    <property type="project" value="UniProtKB-KW"/>
</dbReference>
<dbReference type="SUPFAM" id="SSF52540">
    <property type="entry name" value="P-loop containing nucleoside triphosphate hydrolases"/>
    <property type="match status" value="1"/>
</dbReference>
<evidence type="ECO:0000256" key="3">
    <source>
        <dbReference type="SAM" id="MobiDB-lite"/>
    </source>
</evidence>
<feature type="region of interest" description="Disordered" evidence="3">
    <location>
        <begin position="129"/>
        <end position="148"/>
    </location>
</feature>
<feature type="region of interest" description="Disordered" evidence="3">
    <location>
        <begin position="410"/>
        <end position="429"/>
    </location>
</feature>
<dbReference type="GO" id="GO:0051782">
    <property type="term" value="P:negative regulation of cell division"/>
    <property type="evidence" value="ECO:0007669"/>
    <property type="project" value="TreeGrafter"/>
</dbReference>
<proteinExistence type="predicted"/>
<feature type="compositionally biased region" description="Basic residues" evidence="3">
    <location>
        <begin position="417"/>
        <end position="429"/>
    </location>
</feature>
<dbReference type="EMBL" id="JAAOIV010000001">
    <property type="protein sequence ID" value="NHN54541.1"/>
    <property type="molecule type" value="Genomic_DNA"/>
</dbReference>
<feature type="compositionally biased region" description="Acidic residues" evidence="3">
    <location>
        <begin position="136"/>
        <end position="147"/>
    </location>
</feature>
<protein>
    <recommendedName>
        <fullName evidence="6">CobQ/CobB/MinD/ParA nucleotide binding domain-containing protein</fullName>
    </recommendedName>
</protein>
<dbReference type="RefSeq" id="WP_166192278.1">
    <property type="nucleotide sequence ID" value="NZ_JAAOIV010000001.1"/>
</dbReference>
<comment type="caution">
    <text evidence="4">The sequence shown here is derived from an EMBL/GenBank/DDBJ whole genome shotgun (WGS) entry which is preliminary data.</text>
</comment>
<dbReference type="GO" id="GO:0005829">
    <property type="term" value="C:cytosol"/>
    <property type="evidence" value="ECO:0007669"/>
    <property type="project" value="TreeGrafter"/>
</dbReference>
<evidence type="ECO:0000256" key="1">
    <source>
        <dbReference type="ARBA" id="ARBA00022741"/>
    </source>
</evidence>
<gene>
    <name evidence="4" type="ORF">G9U51_01945</name>
</gene>
<sequence length="429" mass="44426">MSITVATGLAARIEGRMASALTSQPDLELVRRCGDLPELLAVAGAGRVQVALVSPALPGVDRSALGQLRDEGVSVVGVYADEHDERVLRQWGVERLVTADADVTAVAGAVRDAASGLPQPVAAAPVEVEPAAEAGEPTDDPGEEDAEPERGRVIVVWGSPGAPGRTTIAVNLSAELALREQDTLLIDADTYAASIAQFLAVLDEAPGIAAATRLAEAGRLDALSLAGVAPLVLPKLRVLTGLPRADRWPEIRPAAFEAVIDTARALASFVVIDIAHPIEDDEELSYDTTAPRRNAAGLTALAAADEVLVVGSGDPVGLQRLVRTLDEADAVVSGTPAVVVTKVRTSAAGMHPHQEVARALDRFAGVSDPLLIADDRSALDAALLAGRVLLEKSPGSAVCKGLATLADRYAPGAAPARRGRRRRGFPRSA</sequence>
<dbReference type="Gene3D" id="3.40.50.300">
    <property type="entry name" value="P-loop containing nucleotide triphosphate hydrolases"/>
    <property type="match status" value="1"/>
</dbReference>
<evidence type="ECO:0000313" key="4">
    <source>
        <dbReference type="EMBL" id="NHN54541.1"/>
    </source>
</evidence>
<keyword evidence="5" id="KW-1185">Reference proteome</keyword>
<dbReference type="PANTHER" id="PTHR43384:SF6">
    <property type="entry name" value="SEPTUM SITE-DETERMINING PROTEIN MIND HOMOLOG, CHLOROPLASTIC"/>
    <property type="match status" value="1"/>
</dbReference>